<evidence type="ECO:0000256" key="1">
    <source>
        <dbReference type="SAM" id="MobiDB-lite"/>
    </source>
</evidence>
<organism evidence="2 3">
    <name type="scientific">Synaphobranchus kaupii</name>
    <name type="common">Kaup's arrowtooth eel</name>
    <dbReference type="NCBI Taxonomy" id="118154"/>
    <lineage>
        <taxon>Eukaryota</taxon>
        <taxon>Metazoa</taxon>
        <taxon>Chordata</taxon>
        <taxon>Craniata</taxon>
        <taxon>Vertebrata</taxon>
        <taxon>Euteleostomi</taxon>
        <taxon>Actinopterygii</taxon>
        <taxon>Neopterygii</taxon>
        <taxon>Teleostei</taxon>
        <taxon>Anguilliformes</taxon>
        <taxon>Synaphobranchidae</taxon>
        <taxon>Synaphobranchus</taxon>
    </lineage>
</organism>
<evidence type="ECO:0000313" key="2">
    <source>
        <dbReference type="EMBL" id="KAJ8374759.1"/>
    </source>
</evidence>
<dbReference type="AlphaFoldDB" id="A0A9Q1J7T8"/>
<feature type="compositionally biased region" description="Basic and acidic residues" evidence="1">
    <location>
        <begin position="69"/>
        <end position="82"/>
    </location>
</feature>
<dbReference type="EMBL" id="JAINUF010000002">
    <property type="protein sequence ID" value="KAJ8374759.1"/>
    <property type="molecule type" value="Genomic_DNA"/>
</dbReference>
<evidence type="ECO:0000313" key="3">
    <source>
        <dbReference type="Proteomes" id="UP001152622"/>
    </source>
</evidence>
<name>A0A9Q1J7T8_SYNKA</name>
<reference evidence="2" key="1">
    <citation type="journal article" date="2023" name="Science">
        <title>Genome structures resolve the early diversification of teleost fishes.</title>
        <authorList>
            <person name="Parey E."/>
            <person name="Louis A."/>
            <person name="Montfort J."/>
            <person name="Bouchez O."/>
            <person name="Roques C."/>
            <person name="Iampietro C."/>
            <person name="Lluch J."/>
            <person name="Castinel A."/>
            <person name="Donnadieu C."/>
            <person name="Desvignes T."/>
            <person name="Floi Bucao C."/>
            <person name="Jouanno E."/>
            <person name="Wen M."/>
            <person name="Mejri S."/>
            <person name="Dirks R."/>
            <person name="Jansen H."/>
            <person name="Henkel C."/>
            <person name="Chen W.J."/>
            <person name="Zahm M."/>
            <person name="Cabau C."/>
            <person name="Klopp C."/>
            <person name="Thompson A.W."/>
            <person name="Robinson-Rechavi M."/>
            <person name="Braasch I."/>
            <person name="Lecointre G."/>
            <person name="Bobe J."/>
            <person name="Postlethwait J.H."/>
            <person name="Berthelot C."/>
            <person name="Roest Crollius H."/>
            <person name="Guiguen Y."/>
        </authorList>
    </citation>
    <scope>NUCLEOTIDE SEQUENCE</scope>
    <source>
        <strain evidence="2">WJC10195</strain>
    </source>
</reference>
<proteinExistence type="predicted"/>
<dbReference type="Proteomes" id="UP001152622">
    <property type="component" value="Chromosome 2"/>
</dbReference>
<keyword evidence="3" id="KW-1185">Reference proteome</keyword>
<feature type="region of interest" description="Disordered" evidence="1">
    <location>
        <begin position="1"/>
        <end position="48"/>
    </location>
</feature>
<comment type="caution">
    <text evidence="2">The sequence shown here is derived from an EMBL/GenBank/DDBJ whole genome shotgun (WGS) entry which is preliminary data.</text>
</comment>
<accession>A0A9Q1J7T8</accession>
<gene>
    <name evidence="2" type="ORF">SKAU_G00053390</name>
</gene>
<sequence>MGTLDAQPTGALGVCAKGNSPATAKQDSWVSPRSSHLPGLSPSTLRLPPSRAHIHYLNLAVTMSADQQRTQEKDARIRHEGGGNEEMY</sequence>
<feature type="compositionally biased region" description="Polar residues" evidence="1">
    <location>
        <begin position="20"/>
        <end position="34"/>
    </location>
</feature>
<protein>
    <submittedName>
        <fullName evidence="2">Uncharacterized protein</fullName>
    </submittedName>
</protein>
<feature type="region of interest" description="Disordered" evidence="1">
    <location>
        <begin position="65"/>
        <end position="88"/>
    </location>
</feature>